<evidence type="ECO:0000256" key="2">
    <source>
        <dbReference type="ARBA" id="ARBA00022679"/>
    </source>
</evidence>
<evidence type="ECO:0000256" key="3">
    <source>
        <dbReference type="ARBA" id="ARBA00022695"/>
    </source>
</evidence>
<keyword evidence="4" id="KW-0235">DNA replication</keyword>
<accession>A0ABS9VPH4</accession>
<dbReference type="Gene3D" id="1.20.272.10">
    <property type="match status" value="1"/>
</dbReference>
<dbReference type="SUPFAM" id="SSF48019">
    <property type="entry name" value="post-AAA+ oligomerization domain-like"/>
    <property type="match status" value="1"/>
</dbReference>
<dbReference type="InterPro" id="IPR005790">
    <property type="entry name" value="DNA_polIII_delta"/>
</dbReference>
<keyword evidence="5" id="KW-0239">DNA-directed DNA polymerase</keyword>
<keyword evidence="3" id="KW-0548">Nucleotidyltransferase</keyword>
<evidence type="ECO:0000256" key="5">
    <source>
        <dbReference type="ARBA" id="ARBA00022932"/>
    </source>
</evidence>
<organism evidence="8 9">
    <name type="scientific">Sphingomonas telluris</name>
    <dbReference type="NCBI Taxonomy" id="2907998"/>
    <lineage>
        <taxon>Bacteria</taxon>
        <taxon>Pseudomonadati</taxon>
        <taxon>Pseudomonadota</taxon>
        <taxon>Alphaproteobacteria</taxon>
        <taxon>Sphingomonadales</taxon>
        <taxon>Sphingomonadaceae</taxon>
        <taxon>Sphingomonas</taxon>
    </lineage>
</organism>
<dbReference type="NCBIfam" id="TIGR01128">
    <property type="entry name" value="holA"/>
    <property type="match status" value="1"/>
</dbReference>
<gene>
    <name evidence="8" type="ORF">LZ016_12270</name>
</gene>
<evidence type="ECO:0000313" key="8">
    <source>
        <dbReference type="EMBL" id="MCH8616868.1"/>
    </source>
</evidence>
<comment type="caution">
    <text evidence="8">The sequence shown here is derived from an EMBL/GenBank/DDBJ whole genome shotgun (WGS) entry which is preliminary data.</text>
</comment>
<evidence type="ECO:0000313" key="9">
    <source>
        <dbReference type="Proteomes" id="UP001203058"/>
    </source>
</evidence>
<comment type="catalytic activity">
    <reaction evidence="7">
        <text>DNA(n) + a 2'-deoxyribonucleoside 5'-triphosphate = DNA(n+1) + diphosphate</text>
        <dbReference type="Rhea" id="RHEA:22508"/>
        <dbReference type="Rhea" id="RHEA-COMP:17339"/>
        <dbReference type="Rhea" id="RHEA-COMP:17340"/>
        <dbReference type="ChEBI" id="CHEBI:33019"/>
        <dbReference type="ChEBI" id="CHEBI:61560"/>
        <dbReference type="ChEBI" id="CHEBI:173112"/>
        <dbReference type="EC" id="2.7.7.7"/>
    </reaction>
</comment>
<dbReference type="RefSeq" id="WP_241447750.1">
    <property type="nucleotide sequence ID" value="NZ_JAKZHW010000002.1"/>
</dbReference>
<keyword evidence="9" id="KW-1185">Reference proteome</keyword>
<dbReference type="Proteomes" id="UP001203058">
    <property type="component" value="Unassembled WGS sequence"/>
</dbReference>
<dbReference type="EMBL" id="JAKZHW010000002">
    <property type="protein sequence ID" value="MCH8616868.1"/>
    <property type="molecule type" value="Genomic_DNA"/>
</dbReference>
<comment type="similarity">
    <text evidence="6">Belongs to the DNA polymerase HolA subunit family.</text>
</comment>
<evidence type="ECO:0000256" key="7">
    <source>
        <dbReference type="ARBA" id="ARBA00049244"/>
    </source>
</evidence>
<dbReference type="InterPro" id="IPR008921">
    <property type="entry name" value="DNA_pol3_clamp-load_cplx_C"/>
</dbReference>
<keyword evidence="2" id="KW-0808">Transferase</keyword>
<dbReference type="PANTHER" id="PTHR34388:SF1">
    <property type="entry name" value="DNA POLYMERASE III SUBUNIT DELTA"/>
    <property type="match status" value="1"/>
</dbReference>
<dbReference type="PANTHER" id="PTHR34388">
    <property type="entry name" value="DNA POLYMERASE III SUBUNIT DELTA"/>
    <property type="match status" value="1"/>
</dbReference>
<protein>
    <recommendedName>
        <fullName evidence="1">DNA-directed DNA polymerase</fullName>
        <ecNumber evidence="1">2.7.7.7</ecNumber>
    </recommendedName>
</protein>
<sequence>MKSAKGSIGRSVDEPDPRIRFYLFHGDDEAQSSALGERLVSALKASKQSVAPGVLRGDPALLADEAGAIDMFGGAKVIWVQPATEDVVPAVEALLEAAAAESPVVAIAGKLSKSSALMKLADAHPLALSQISYELDARDAERLVVEMARTEGLRPQQGVAARIAQSCANDRRMMAAELSKLALYLNASPEVPKDLDAQALDAVGADMGGDFSEIGDLALSGDVRGLSNELARLQTSGNHAIPVLRSLQRRLLMLAPLRTRVDAGESPQAVMTSLGKALFWKQKPLVEKLLGMWDSTGLARVSERAGALERSLMRGDAPPEGEALGEELLTIARQARRR</sequence>
<evidence type="ECO:0000256" key="4">
    <source>
        <dbReference type="ARBA" id="ARBA00022705"/>
    </source>
</evidence>
<evidence type="ECO:0000256" key="6">
    <source>
        <dbReference type="ARBA" id="ARBA00034754"/>
    </source>
</evidence>
<dbReference type="EC" id="2.7.7.7" evidence="1"/>
<evidence type="ECO:0000256" key="1">
    <source>
        <dbReference type="ARBA" id="ARBA00012417"/>
    </source>
</evidence>
<name>A0ABS9VPH4_9SPHN</name>
<reference evidence="8 9" key="1">
    <citation type="submission" date="2022-03" db="EMBL/GenBank/DDBJ databases">
        <authorList>
            <person name="Jo J.-H."/>
            <person name="Im W.-T."/>
        </authorList>
    </citation>
    <scope>NUCLEOTIDE SEQUENCE [LARGE SCALE GENOMIC DNA]</scope>
    <source>
        <strain evidence="8 9">SM33</strain>
    </source>
</reference>
<proteinExistence type="inferred from homology"/>